<keyword evidence="3" id="KW-1185">Reference proteome</keyword>
<dbReference type="SUPFAM" id="SSF52540">
    <property type="entry name" value="P-loop containing nucleoside triphosphate hydrolases"/>
    <property type="match status" value="1"/>
</dbReference>
<evidence type="ECO:0000313" key="3">
    <source>
        <dbReference type="Proteomes" id="UP000297245"/>
    </source>
</evidence>
<evidence type="ECO:0008006" key="4">
    <source>
        <dbReference type="Google" id="ProtNLM"/>
    </source>
</evidence>
<feature type="compositionally biased region" description="Low complexity" evidence="1">
    <location>
        <begin position="7"/>
        <end position="29"/>
    </location>
</feature>
<proteinExistence type="predicted"/>
<dbReference type="InterPro" id="IPR027417">
    <property type="entry name" value="P-loop_NTPase"/>
</dbReference>
<dbReference type="Proteomes" id="UP000297245">
    <property type="component" value="Unassembled WGS sequence"/>
</dbReference>
<protein>
    <recommendedName>
        <fullName evidence="4">Kinesin motor domain-containing protein</fullName>
    </recommendedName>
</protein>
<name>A0A4S8M4U2_DENBC</name>
<reference evidence="2 3" key="1">
    <citation type="journal article" date="2019" name="Nat. Ecol. Evol.">
        <title>Megaphylogeny resolves global patterns of mushroom evolution.</title>
        <authorList>
            <person name="Varga T."/>
            <person name="Krizsan K."/>
            <person name="Foldi C."/>
            <person name="Dima B."/>
            <person name="Sanchez-Garcia M."/>
            <person name="Sanchez-Ramirez S."/>
            <person name="Szollosi G.J."/>
            <person name="Szarkandi J.G."/>
            <person name="Papp V."/>
            <person name="Albert L."/>
            <person name="Andreopoulos W."/>
            <person name="Angelini C."/>
            <person name="Antonin V."/>
            <person name="Barry K.W."/>
            <person name="Bougher N.L."/>
            <person name="Buchanan P."/>
            <person name="Buyck B."/>
            <person name="Bense V."/>
            <person name="Catcheside P."/>
            <person name="Chovatia M."/>
            <person name="Cooper J."/>
            <person name="Damon W."/>
            <person name="Desjardin D."/>
            <person name="Finy P."/>
            <person name="Geml J."/>
            <person name="Haridas S."/>
            <person name="Hughes K."/>
            <person name="Justo A."/>
            <person name="Karasinski D."/>
            <person name="Kautmanova I."/>
            <person name="Kiss B."/>
            <person name="Kocsube S."/>
            <person name="Kotiranta H."/>
            <person name="LaButti K.M."/>
            <person name="Lechner B.E."/>
            <person name="Liimatainen K."/>
            <person name="Lipzen A."/>
            <person name="Lukacs Z."/>
            <person name="Mihaltcheva S."/>
            <person name="Morgado L.N."/>
            <person name="Niskanen T."/>
            <person name="Noordeloos M.E."/>
            <person name="Ohm R.A."/>
            <person name="Ortiz-Santana B."/>
            <person name="Ovrebo C."/>
            <person name="Racz N."/>
            <person name="Riley R."/>
            <person name="Savchenko A."/>
            <person name="Shiryaev A."/>
            <person name="Soop K."/>
            <person name="Spirin V."/>
            <person name="Szebenyi C."/>
            <person name="Tomsovsky M."/>
            <person name="Tulloss R.E."/>
            <person name="Uehling J."/>
            <person name="Grigoriev I.V."/>
            <person name="Vagvolgyi C."/>
            <person name="Papp T."/>
            <person name="Martin F.M."/>
            <person name="Miettinen O."/>
            <person name="Hibbett D.S."/>
            <person name="Nagy L.G."/>
        </authorList>
    </citation>
    <scope>NUCLEOTIDE SEQUENCE [LARGE SCALE GENOMIC DNA]</scope>
    <source>
        <strain evidence="2 3">CBS 962.96</strain>
    </source>
</reference>
<sequence>MTLALVPGTPTKPTSPRPGSRPGTPGSPRKGAESFAYSRDGSLGHLRIMQQETKRNTRILLIHTINPDPSVISETTSTLLFAKRVAGVKLAAKKKILEQRWK</sequence>
<dbReference type="Gene3D" id="1.20.58.1980">
    <property type="match status" value="1"/>
</dbReference>
<evidence type="ECO:0000313" key="2">
    <source>
        <dbReference type="EMBL" id="THU97217.1"/>
    </source>
</evidence>
<feature type="region of interest" description="Disordered" evidence="1">
    <location>
        <begin position="1"/>
        <end position="36"/>
    </location>
</feature>
<gene>
    <name evidence="2" type="ORF">K435DRAFT_838734</name>
</gene>
<dbReference type="AlphaFoldDB" id="A0A4S8M4U2"/>
<dbReference type="OrthoDB" id="3176171at2759"/>
<organism evidence="2 3">
    <name type="scientific">Dendrothele bispora (strain CBS 962.96)</name>
    <dbReference type="NCBI Taxonomy" id="1314807"/>
    <lineage>
        <taxon>Eukaryota</taxon>
        <taxon>Fungi</taxon>
        <taxon>Dikarya</taxon>
        <taxon>Basidiomycota</taxon>
        <taxon>Agaricomycotina</taxon>
        <taxon>Agaricomycetes</taxon>
        <taxon>Agaricomycetidae</taxon>
        <taxon>Agaricales</taxon>
        <taxon>Agaricales incertae sedis</taxon>
        <taxon>Dendrothele</taxon>
    </lineage>
</organism>
<evidence type="ECO:0000256" key="1">
    <source>
        <dbReference type="SAM" id="MobiDB-lite"/>
    </source>
</evidence>
<dbReference type="EMBL" id="ML179160">
    <property type="protein sequence ID" value="THU97217.1"/>
    <property type="molecule type" value="Genomic_DNA"/>
</dbReference>
<accession>A0A4S8M4U2</accession>